<evidence type="ECO:0000256" key="11">
    <source>
        <dbReference type="SAM" id="SignalP"/>
    </source>
</evidence>
<evidence type="ECO:0000256" key="8">
    <source>
        <dbReference type="ARBA" id="ARBA00023326"/>
    </source>
</evidence>
<dbReference type="EMBL" id="MCFH01000001">
    <property type="protein sequence ID" value="ORX61242.1"/>
    <property type="molecule type" value="Genomic_DNA"/>
</dbReference>
<evidence type="ECO:0000256" key="3">
    <source>
        <dbReference type="ARBA" id="ARBA00022737"/>
    </source>
</evidence>
<evidence type="ECO:0000256" key="4">
    <source>
        <dbReference type="ARBA" id="ARBA00022801"/>
    </source>
</evidence>
<dbReference type="AlphaFoldDB" id="A0A1Y1VQ18"/>
<feature type="domain" description="CBM10" evidence="12">
    <location>
        <begin position="112"/>
        <end position="148"/>
    </location>
</feature>
<dbReference type="PROSITE" id="PS00659">
    <property type="entry name" value="GLYCOSYL_HYDROL_F5"/>
    <property type="match status" value="1"/>
</dbReference>
<dbReference type="GO" id="GO:0030245">
    <property type="term" value="P:cellulose catabolic process"/>
    <property type="evidence" value="ECO:0007669"/>
    <property type="project" value="UniProtKB-KW"/>
</dbReference>
<evidence type="ECO:0000259" key="12">
    <source>
        <dbReference type="PROSITE" id="PS51763"/>
    </source>
</evidence>
<gene>
    <name evidence="13" type="ORF">BCR36DRAFT_408197</name>
</gene>
<name>A0A1Y1VQ18_9FUNG</name>
<dbReference type="PROSITE" id="PS51763">
    <property type="entry name" value="CBM10"/>
    <property type="match status" value="3"/>
</dbReference>
<dbReference type="InterPro" id="IPR017853">
    <property type="entry name" value="GH"/>
</dbReference>
<dbReference type="InterPro" id="IPR001547">
    <property type="entry name" value="Glyco_hydro_5"/>
</dbReference>
<feature type="region of interest" description="Disordered" evidence="10">
    <location>
        <begin position="208"/>
        <end position="243"/>
    </location>
</feature>
<dbReference type="InterPro" id="IPR018087">
    <property type="entry name" value="Glyco_hydro_5_CS"/>
</dbReference>
<reference evidence="13 14" key="2">
    <citation type="submission" date="2016-08" db="EMBL/GenBank/DDBJ databases">
        <title>Pervasive Adenine N6-methylation of Active Genes in Fungi.</title>
        <authorList>
            <consortium name="DOE Joint Genome Institute"/>
            <person name="Mondo S.J."/>
            <person name="Dannebaum R.O."/>
            <person name="Kuo R.C."/>
            <person name="Labutti K."/>
            <person name="Haridas S."/>
            <person name="Kuo A."/>
            <person name="Salamov A."/>
            <person name="Ahrendt S.R."/>
            <person name="Lipzen A."/>
            <person name="Sullivan W."/>
            <person name="Andreopoulos W.B."/>
            <person name="Clum A."/>
            <person name="Lindquist E."/>
            <person name="Daum C."/>
            <person name="Ramamoorthy G.K."/>
            <person name="Gryganskyi A."/>
            <person name="Culley D."/>
            <person name="Magnuson J.K."/>
            <person name="James T.Y."/>
            <person name="O'Malley M.A."/>
            <person name="Stajich J.E."/>
            <person name="Spatafora J.W."/>
            <person name="Visel A."/>
            <person name="Grigoriev I.V."/>
        </authorList>
    </citation>
    <scope>NUCLEOTIDE SEQUENCE [LARGE SCALE GENOMIC DNA]</scope>
    <source>
        <strain evidence="14">finn</strain>
    </source>
</reference>
<sequence>MIHKKVISIVVMSFLGKALGSCTHATNSGYKCCKNCNVVLDDNTGKWGVENNQWCGIDTSCTSKSQNCWANAEGYNCCKSTTQVVLTDSKGKWGIENNQWCGIIQTNSNANTCWAASEGYKCCNGCEAIYTDGSRRWGVENNQWCGIIESKCKTQKTTLSKTTKKTTAKTTTKAKTTNKTTVKTTTKKNITTTTKSKTTTKKTTIKTTSRTTTKAKTTTKSNNTNVSSNSNSSYSAPNKSMPGWTPGNDQVLPGFLSTNGKYIVDQKGRKVKLAGISWFGGETDNLSPHGLWSKSLAHFIKVIKDNGYNHIRYPWTNEMLISGAKTQSINAMENPDLVNLTPLEVMDAVIDACGKAGLKVYLDRHRPTAAGQSELWYISKVDEKKWIEDWKFLATRYKGNPTVIGADIHNEPHGTACWGCGETKRDWRLAAERCGNAIHEVNPDWLIIVEGNDHYGEEGWQKGESYWWGGMLKGVQQYPVRLNKKNKLVYSAHDYDKNVHLQDWFKVSNFPDNMPSIWDDKWGFIVKQNIAPVIISEFGSLLKDKTDIKWLQNLISYMNKNDVHWTFWCLNPNSGDTEGILGYDWETVNKQKDGILTPGKAPKFLL</sequence>
<keyword evidence="6" id="KW-0119">Carbohydrate metabolism</keyword>
<comment type="caution">
    <text evidence="13">The sequence shown here is derived from an EMBL/GenBank/DDBJ whole genome shotgun (WGS) entry which is preliminary data.</text>
</comment>
<keyword evidence="4 9" id="KW-0378">Hydrolase</keyword>
<keyword evidence="14" id="KW-1185">Reference proteome</keyword>
<keyword evidence="7 9" id="KW-0326">Glycosidase</keyword>
<evidence type="ECO:0000256" key="2">
    <source>
        <dbReference type="ARBA" id="ARBA00022729"/>
    </source>
</evidence>
<evidence type="ECO:0000256" key="10">
    <source>
        <dbReference type="SAM" id="MobiDB-lite"/>
    </source>
</evidence>
<keyword evidence="3" id="KW-0677">Repeat</keyword>
<dbReference type="Pfam" id="PF00150">
    <property type="entry name" value="Cellulase"/>
    <property type="match status" value="1"/>
</dbReference>
<evidence type="ECO:0000256" key="7">
    <source>
        <dbReference type="ARBA" id="ARBA00023295"/>
    </source>
</evidence>
<evidence type="ECO:0000256" key="1">
    <source>
        <dbReference type="ARBA" id="ARBA00005641"/>
    </source>
</evidence>
<evidence type="ECO:0000256" key="6">
    <source>
        <dbReference type="ARBA" id="ARBA00023277"/>
    </source>
</evidence>
<feature type="domain" description="CBM10" evidence="12">
    <location>
        <begin position="67"/>
        <end position="104"/>
    </location>
</feature>
<dbReference type="STRING" id="1754191.A0A1Y1VQ18"/>
<dbReference type="OrthoDB" id="442731at2759"/>
<dbReference type="InterPro" id="IPR002883">
    <property type="entry name" value="CBM10/Dockerin_dom"/>
</dbReference>
<dbReference type="GO" id="GO:0004553">
    <property type="term" value="F:hydrolase activity, hydrolyzing O-glycosyl compounds"/>
    <property type="evidence" value="ECO:0007669"/>
    <property type="project" value="InterPro"/>
</dbReference>
<dbReference type="InterPro" id="IPR009034">
    <property type="entry name" value="Dockerin_dom_fun_sf"/>
</dbReference>
<dbReference type="PANTHER" id="PTHR35923">
    <property type="entry name" value="MAJOR EXTRACELLULAR ENDOGLUCANASE"/>
    <property type="match status" value="1"/>
</dbReference>
<feature type="chain" id="PRO_5012508217" evidence="11">
    <location>
        <begin position="21"/>
        <end position="606"/>
    </location>
</feature>
<dbReference type="Gene3D" id="3.20.20.80">
    <property type="entry name" value="Glycosidases"/>
    <property type="match status" value="1"/>
</dbReference>
<evidence type="ECO:0000256" key="5">
    <source>
        <dbReference type="ARBA" id="ARBA00023001"/>
    </source>
</evidence>
<dbReference type="Pfam" id="PF02013">
    <property type="entry name" value="CBM_10"/>
    <property type="match status" value="3"/>
</dbReference>
<evidence type="ECO:0000256" key="9">
    <source>
        <dbReference type="RuleBase" id="RU361153"/>
    </source>
</evidence>
<evidence type="ECO:0000313" key="14">
    <source>
        <dbReference type="Proteomes" id="UP000193719"/>
    </source>
</evidence>
<keyword evidence="5" id="KW-0136">Cellulose degradation</keyword>
<dbReference type="PANTHER" id="PTHR35923:SF2">
    <property type="entry name" value="ENDOGLUCANASE"/>
    <property type="match status" value="1"/>
</dbReference>
<dbReference type="SUPFAM" id="SSF64571">
    <property type="entry name" value="Cellulose docking domain, dockering"/>
    <property type="match status" value="3"/>
</dbReference>
<comment type="similarity">
    <text evidence="1 9">Belongs to the glycosyl hydrolase 5 (cellulase A) family.</text>
</comment>
<accession>A0A1Y1VQ18</accession>
<organism evidence="13 14">
    <name type="scientific">Piromyces finnis</name>
    <dbReference type="NCBI Taxonomy" id="1754191"/>
    <lineage>
        <taxon>Eukaryota</taxon>
        <taxon>Fungi</taxon>
        <taxon>Fungi incertae sedis</taxon>
        <taxon>Chytridiomycota</taxon>
        <taxon>Chytridiomycota incertae sedis</taxon>
        <taxon>Neocallimastigomycetes</taxon>
        <taxon>Neocallimastigales</taxon>
        <taxon>Neocallimastigaceae</taxon>
        <taxon>Piromyces</taxon>
    </lineage>
</organism>
<feature type="signal peptide" evidence="11">
    <location>
        <begin position="1"/>
        <end position="20"/>
    </location>
</feature>
<feature type="domain" description="CBM10" evidence="12">
    <location>
        <begin position="21"/>
        <end position="58"/>
    </location>
</feature>
<dbReference type="Proteomes" id="UP000193719">
    <property type="component" value="Unassembled WGS sequence"/>
</dbReference>
<dbReference type="Gene3D" id="3.90.1220.10">
    <property type="entry name" value="Cellulose docking domain, dockering"/>
    <property type="match status" value="3"/>
</dbReference>
<keyword evidence="2 11" id="KW-0732">Signal</keyword>
<feature type="compositionally biased region" description="Low complexity" evidence="10">
    <location>
        <begin position="208"/>
        <end position="240"/>
    </location>
</feature>
<proteinExistence type="inferred from homology"/>
<evidence type="ECO:0000313" key="13">
    <source>
        <dbReference type="EMBL" id="ORX61242.1"/>
    </source>
</evidence>
<protein>
    <submittedName>
        <fullName evidence="13">Glycoside hydrolase</fullName>
    </submittedName>
</protein>
<keyword evidence="8" id="KW-0624">Polysaccharide degradation</keyword>
<reference evidence="13 14" key="1">
    <citation type="submission" date="2016-08" db="EMBL/GenBank/DDBJ databases">
        <title>Genomes of anaerobic fungi encode conserved fungal cellulosomes for biomass hydrolysis.</title>
        <authorList>
            <consortium name="DOE Joint Genome Institute"/>
            <person name="Haitjema C.H."/>
            <person name="Gilmore S.P."/>
            <person name="Henske J.K."/>
            <person name="Solomon K.V."/>
            <person name="De Groot R."/>
            <person name="Kuo A."/>
            <person name="Mondo S.J."/>
            <person name="Salamov A.A."/>
            <person name="Labutti K."/>
            <person name="Zhao Z."/>
            <person name="Chiniquy J."/>
            <person name="Barry K."/>
            <person name="Brewer H.M."/>
            <person name="Purvine S.O."/>
            <person name="Wright A.T."/>
            <person name="Boxma B."/>
            <person name="Van Alen T."/>
            <person name="Hackstein J.H."/>
            <person name="Baker S.E."/>
            <person name="Grigoriev I.V."/>
            <person name="O'Malley M.A."/>
        </authorList>
    </citation>
    <scope>NUCLEOTIDE SEQUENCE [LARGE SCALE GENOMIC DNA]</scope>
    <source>
        <strain evidence="14">finn</strain>
    </source>
</reference>
<dbReference type="SUPFAM" id="SSF51445">
    <property type="entry name" value="(Trans)glycosidases"/>
    <property type="match status" value="1"/>
</dbReference>